<proteinExistence type="predicted"/>
<feature type="chain" id="PRO_5043037445" evidence="1">
    <location>
        <begin position="26"/>
        <end position="147"/>
    </location>
</feature>
<evidence type="ECO:0000313" key="3">
    <source>
        <dbReference type="Proteomes" id="UP001344447"/>
    </source>
</evidence>
<dbReference type="Proteomes" id="UP001344447">
    <property type="component" value="Unassembled WGS sequence"/>
</dbReference>
<evidence type="ECO:0000256" key="1">
    <source>
        <dbReference type="SAM" id="SignalP"/>
    </source>
</evidence>
<keyword evidence="3" id="KW-1185">Reference proteome</keyword>
<gene>
    <name evidence="2" type="ORF">RB653_007059</name>
</gene>
<accession>A0AAN7TMQ4</accession>
<sequence length="147" mass="16790">MKFLNILILSIIVLFIGKFSTNVNCEEFEKDLFHVTEQCPRNSVNEKPFSLNITMHITQVSQLTVKSFEEVYIFGDCCEISQPQQEVYTFGYGIEPETNLAEIYQGVKLTGNLSYQKDGKNIEKNGVNFILSKIVVTGSYILRIFSQ</sequence>
<keyword evidence="1" id="KW-0732">Signal</keyword>
<reference evidence="2 3" key="1">
    <citation type="submission" date="2023-11" db="EMBL/GenBank/DDBJ databases">
        <title>Dfirmibasis_genome.</title>
        <authorList>
            <person name="Edelbroek B."/>
            <person name="Kjellin J."/>
            <person name="Jerlstrom-Hultqvist J."/>
            <person name="Soderbom F."/>
        </authorList>
    </citation>
    <scope>NUCLEOTIDE SEQUENCE [LARGE SCALE GENOMIC DNA]</scope>
    <source>
        <strain evidence="2 3">TNS-C-14</strain>
    </source>
</reference>
<organism evidence="2 3">
    <name type="scientific">Dictyostelium firmibasis</name>
    <dbReference type="NCBI Taxonomy" id="79012"/>
    <lineage>
        <taxon>Eukaryota</taxon>
        <taxon>Amoebozoa</taxon>
        <taxon>Evosea</taxon>
        <taxon>Eumycetozoa</taxon>
        <taxon>Dictyostelia</taxon>
        <taxon>Dictyosteliales</taxon>
        <taxon>Dictyosteliaceae</taxon>
        <taxon>Dictyostelium</taxon>
    </lineage>
</organism>
<feature type="signal peptide" evidence="1">
    <location>
        <begin position="1"/>
        <end position="25"/>
    </location>
</feature>
<name>A0AAN7TMQ4_9MYCE</name>
<protein>
    <submittedName>
        <fullName evidence="2">Uncharacterized protein</fullName>
    </submittedName>
</protein>
<evidence type="ECO:0000313" key="2">
    <source>
        <dbReference type="EMBL" id="KAK5575924.1"/>
    </source>
</evidence>
<dbReference type="EMBL" id="JAVFKY010000005">
    <property type="protein sequence ID" value="KAK5575924.1"/>
    <property type="molecule type" value="Genomic_DNA"/>
</dbReference>
<dbReference type="AlphaFoldDB" id="A0AAN7TMQ4"/>
<comment type="caution">
    <text evidence="2">The sequence shown here is derived from an EMBL/GenBank/DDBJ whole genome shotgun (WGS) entry which is preliminary data.</text>
</comment>